<evidence type="ECO:0000313" key="4">
    <source>
        <dbReference type="Proteomes" id="UP001570511"/>
    </source>
</evidence>
<dbReference type="EMBL" id="JBGNYA010000001">
    <property type="protein sequence ID" value="MFA1610878.1"/>
    <property type="molecule type" value="Genomic_DNA"/>
</dbReference>
<comment type="caution">
    <text evidence="3">The sequence shown here is derived from an EMBL/GenBank/DDBJ whole genome shotgun (WGS) entry which is preliminary data.</text>
</comment>
<dbReference type="Proteomes" id="UP001570511">
    <property type="component" value="Unassembled WGS sequence"/>
</dbReference>
<keyword evidence="2" id="KW-0812">Transmembrane</keyword>
<evidence type="ECO:0000256" key="1">
    <source>
        <dbReference type="SAM" id="MobiDB-lite"/>
    </source>
</evidence>
<sequence length="80" mass="8163">MTGYYDYVLGLIPLALFGLTGGLVQTSLTLTQAVPIAAAVAAGIIGHAMFVRSPVSRGPRSGLTGTESTQSQNIGVQNAD</sequence>
<accession>A0ABD5MD13</accession>
<keyword evidence="4" id="KW-1185">Reference proteome</keyword>
<keyword evidence="2" id="KW-0472">Membrane</keyword>
<reference evidence="3 4" key="1">
    <citation type="submission" date="2024-08" db="EMBL/GenBank/DDBJ databases">
        <title>Halobellus sp. MBLA0158 whole genome sequence.</title>
        <authorList>
            <person name="Hwang C.Y."/>
            <person name="Cho E.-S."/>
            <person name="Seo M.-J."/>
        </authorList>
    </citation>
    <scope>NUCLEOTIDE SEQUENCE [LARGE SCALE GENOMIC DNA]</scope>
    <source>
        <strain evidence="3 4">MBLA0158</strain>
    </source>
</reference>
<feature type="compositionally biased region" description="Polar residues" evidence="1">
    <location>
        <begin position="63"/>
        <end position="80"/>
    </location>
</feature>
<feature type="transmembrane region" description="Helical" evidence="2">
    <location>
        <begin position="30"/>
        <end position="51"/>
    </location>
</feature>
<keyword evidence="2" id="KW-1133">Transmembrane helix</keyword>
<evidence type="ECO:0000256" key="2">
    <source>
        <dbReference type="SAM" id="Phobius"/>
    </source>
</evidence>
<dbReference type="Pfam" id="PF26047">
    <property type="entry name" value="DUF8015"/>
    <property type="match status" value="1"/>
</dbReference>
<dbReference type="AlphaFoldDB" id="A0ABD5MD13"/>
<feature type="region of interest" description="Disordered" evidence="1">
    <location>
        <begin position="56"/>
        <end position="80"/>
    </location>
</feature>
<feature type="transmembrane region" description="Helical" evidence="2">
    <location>
        <begin position="7"/>
        <end position="24"/>
    </location>
</feature>
<dbReference type="InterPro" id="IPR058328">
    <property type="entry name" value="DUF8015"/>
</dbReference>
<name>A0ABD5MD13_9EURY</name>
<dbReference type="RefSeq" id="WP_372388710.1">
    <property type="nucleotide sequence ID" value="NZ_JBGNYA010000001.1"/>
</dbReference>
<proteinExistence type="predicted"/>
<protein>
    <submittedName>
        <fullName evidence="3">Uncharacterized protein</fullName>
    </submittedName>
</protein>
<organism evidence="3 4">
    <name type="scientific">Halobellus rubicundus</name>
    <dbReference type="NCBI Taxonomy" id="2996466"/>
    <lineage>
        <taxon>Archaea</taxon>
        <taxon>Methanobacteriati</taxon>
        <taxon>Methanobacteriota</taxon>
        <taxon>Stenosarchaea group</taxon>
        <taxon>Halobacteria</taxon>
        <taxon>Halobacteriales</taxon>
        <taxon>Haloferacaceae</taxon>
        <taxon>Halobellus</taxon>
    </lineage>
</organism>
<evidence type="ECO:0000313" key="3">
    <source>
        <dbReference type="EMBL" id="MFA1610878.1"/>
    </source>
</evidence>
<gene>
    <name evidence="3" type="ORF">OS889_07675</name>
</gene>